<dbReference type="EMBL" id="JBHSPA010000027">
    <property type="protein sequence ID" value="MFC5826879.1"/>
    <property type="molecule type" value="Genomic_DNA"/>
</dbReference>
<dbReference type="Proteomes" id="UP001596058">
    <property type="component" value="Unassembled WGS sequence"/>
</dbReference>
<gene>
    <name evidence="3" type="ORF">ACFPZ3_23655</name>
</gene>
<feature type="region of interest" description="Disordered" evidence="1">
    <location>
        <begin position="1"/>
        <end position="56"/>
    </location>
</feature>
<evidence type="ECO:0000256" key="2">
    <source>
        <dbReference type="SAM" id="Phobius"/>
    </source>
</evidence>
<evidence type="ECO:0000313" key="3">
    <source>
        <dbReference type="EMBL" id="MFC5826879.1"/>
    </source>
</evidence>
<dbReference type="RefSeq" id="WP_379516386.1">
    <property type="nucleotide sequence ID" value="NZ_JBHSPA010000027.1"/>
</dbReference>
<keyword evidence="4" id="KW-1185">Reference proteome</keyword>
<reference evidence="4" key="1">
    <citation type="journal article" date="2019" name="Int. J. Syst. Evol. Microbiol.">
        <title>The Global Catalogue of Microorganisms (GCM) 10K type strain sequencing project: providing services to taxonomists for standard genome sequencing and annotation.</title>
        <authorList>
            <consortium name="The Broad Institute Genomics Platform"/>
            <consortium name="The Broad Institute Genome Sequencing Center for Infectious Disease"/>
            <person name="Wu L."/>
            <person name="Ma J."/>
        </authorList>
    </citation>
    <scope>NUCLEOTIDE SEQUENCE [LARGE SCALE GENOMIC DNA]</scope>
    <source>
        <strain evidence="4">CCUG 53903</strain>
    </source>
</reference>
<sequence>MSGDINQYGDGSIGEATHSGSGDIVAGGKQSWSPPPSPSRASGPESPPPTPSRAGGRRRPLIAAVCAVLSAVVGALVNLLTSSWSWWIFAAAALVLFIWAAIAYLGEAAPRGRDRGRR</sequence>
<evidence type="ECO:0008006" key="5">
    <source>
        <dbReference type="Google" id="ProtNLM"/>
    </source>
</evidence>
<organism evidence="3 4">
    <name type="scientific">Nonomuraea insulae</name>
    <dbReference type="NCBI Taxonomy" id="1616787"/>
    <lineage>
        <taxon>Bacteria</taxon>
        <taxon>Bacillati</taxon>
        <taxon>Actinomycetota</taxon>
        <taxon>Actinomycetes</taxon>
        <taxon>Streptosporangiales</taxon>
        <taxon>Streptosporangiaceae</taxon>
        <taxon>Nonomuraea</taxon>
    </lineage>
</organism>
<protein>
    <recommendedName>
        <fullName evidence="5">Phage holin family protein</fullName>
    </recommendedName>
</protein>
<feature type="transmembrane region" description="Helical" evidence="2">
    <location>
        <begin position="86"/>
        <end position="105"/>
    </location>
</feature>
<comment type="caution">
    <text evidence="3">The sequence shown here is derived from an EMBL/GenBank/DDBJ whole genome shotgun (WGS) entry which is preliminary data.</text>
</comment>
<keyword evidence="2" id="KW-0812">Transmembrane</keyword>
<proteinExistence type="predicted"/>
<accession>A0ABW1CMA7</accession>
<evidence type="ECO:0000256" key="1">
    <source>
        <dbReference type="SAM" id="MobiDB-lite"/>
    </source>
</evidence>
<name>A0ABW1CMA7_9ACTN</name>
<keyword evidence="2" id="KW-0472">Membrane</keyword>
<keyword evidence="2" id="KW-1133">Transmembrane helix</keyword>
<feature type="transmembrane region" description="Helical" evidence="2">
    <location>
        <begin position="61"/>
        <end position="80"/>
    </location>
</feature>
<evidence type="ECO:0000313" key="4">
    <source>
        <dbReference type="Proteomes" id="UP001596058"/>
    </source>
</evidence>